<evidence type="ECO:0000256" key="2">
    <source>
        <dbReference type="SAM" id="MobiDB-lite"/>
    </source>
</evidence>
<dbReference type="HOGENOM" id="CLU_021917_1_0_1"/>
<feature type="compositionally biased region" description="Polar residues" evidence="2">
    <location>
        <begin position="310"/>
        <end position="327"/>
    </location>
</feature>
<feature type="compositionally biased region" description="Polar residues" evidence="2">
    <location>
        <begin position="432"/>
        <end position="441"/>
    </location>
</feature>
<feature type="region of interest" description="Disordered" evidence="2">
    <location>
        <begin position="281"/>
        <end position="327"/>
    </location>
</feature>
<sequence>MAHVPDLDFHKRHRDPQETGVQQGDHLARTPPVRSGVFNQLGGPYINYVPRANAERLSLIEGDHDTFSHIVSLIGEYEGVLDRHESLAANLGAKLTGPRLLKGIEKFFDGPIKTSSSQPVSAPISWLDVVAFAKASPGEFSLTTMPDGSRCCRFSYNGVHVEIAEDDWRLISSGALDRFPLEHPFEEDETAELATLDILEQRASILYKKADEVAARARILHHRLGHRKNDLSRRRSQDNGGPRHQPTNTPGRQHSFSPSYDLHADLLQQFLTMAPSNIKPQSASDAGLSAINLGPSSPSVHSPYHHQHRLSTQSSRSPGGTPLDNQMMNSAESRGEILRSLICQSTDRLSKGDVINPPCDRCRRLRLPCIKHLTACQGCTKKHAKCSWKSVTDDEAARVKYELGTEAETMADSDNDVLGPKDTRYSRAPLESRSSILSSEGTPRPGSRADPDMSIPMVHSPDSISMARHETPDPRPLNLATGLGGIPRIREPIRPRHFGPMPGEMDAIRRAQDPSNPPSR</sequence>
<feature type="region of interest" description="Disordered" evidence="2">
    <location>
        <begin position="1"/>
        <end position="33"/>
    </location>
</feature>
<dbReference type="InterPro" id="IPR001138">
    <property type="entry name" value="Zn2Cys6_DnaBD"/>
</dbReference>
<dbReference type="OrthoDB" id="5422841at2759"/>
<evidence type="ECO:0000313" key="4">
    <source>
        <dbReference type="Proteomes" id="UP000031192"/>
    </source>
</evidence>
<reference evidence="3 4" key="1">
    <citation type="journal article" date="2014" name="Proc. Natl. Acad. Sci. U.S.A.">
        <title>Trajectory and genomic determinants of fungal-pathogen speciation and host adaptation.</title>
        <authorList>
            <person name="Hu X."/>
            <person name="Xiao G."/>
            <person name="Zheng P."/>
            <person name="Shang Y."/>
            <person name="Su Y."/>
            <person name="Zhang X."/>
            <person name="Liu X."/>
            <person name="Zhan S."/>
            <person name="St Leger R.J."/>
            <person name="Wang C."/>
        </authorList>
    </citation>
    <scope>NUCLEOTIDE SEQUENCE [LARGE SCALE GENOMIC DNA]</scope>
    <source>
        <strain evidence="3 4">ARSEF 977</strain>
    </source>
</reference>
<dbReference type="EMBL" id="AZNH01000084">
    <property type="protein sequence ID" value="KID82508.1"/>
    <property type="molecule type" value="Genomic_DNA"/>
</dbReference>
<accession>A0A0B4GJ31</accession>
<comment type="caution">
    <text evidence="3">The sequence shown here is derived from an EMBL/GenBank/DDBJ whole genome shotgun (WGS) entry which is preliminary data.</text>
</comment>
<protein>
    <recommendedName>
        <fullName evidence="5">Zn(2)-C6 fungal-type domain-containing protein</fullName>
    </recommendedName>
</protein>
<proteinExistence type="predicted"/>
<feature type="compositionally biased region" description="Basic and acidic residues" evidence="2">
    <location>
        <begin position="227"/>
        <end position="237"/>
    </location>
</feature>
<feature type="region of interest" description="Disordered" evidence="2">
    <location>
        <begin position="224"/>
        <end position="258"/>
    </location>
</feature>
<dbReference type="Proteomes" id="UP000031192">
    <property type="component" value="Unassembled WGS sequence"/>
</dbReference>
<gene>
    <name evidence="3" type="ORF">MGU_10192</name>
</gene>
<keyword evidence="1" id="KW-0539">Nucleus</keyword>
<evidence type="ECO:0000256" key="1">
    <source>
        <dbReference type="ARBA" id="ARBA00023242"/>
    </source>
</evidence>
<keyword evidence="4" id="KW-1185">Reference proteome</keyword>
<dbReference type="CDD" id="cd00067">
    <property type="entry name" value="GAL4"/>
    <property type="match status" value="1"/>
</dbReference>
<organism evidence="3 4">
    <name type="scientific">Metarhizium guizhouense (strain ARSEF 977)</name>
    <dbReference type="NCBI Taxonomy" id="1276136"/>
    <lineage>
        <taxon>Eukaryota</taxon>
        <taxon>Fungi</taxon>
        <taxon>Dikarya</taxon>
        <taxon>Ascomycota</taxon>
        <taxon>Pezizomycotina</taxon>
        <taxon>Sordariomycetes</taxon>
        <taxon>Hypocreomycetidae</taxon>
        <taxon>Hypocreales</taxon>
        <taxon>Clavicipitaceae</taxon>
        <taxon>Metarhizium</taxon>
    </lineage>
</organism>
<feature type="compositionally biased region" description="Polar residues" evidence="2">
    <location>
        <begin position="245"/>
        <end position="258"/>
    </location>
</feature>
<evidence type="ECO:0000313" key="3">
    <source>
        <dbReference type="EMBL" id="KID82508.1"/>
    </source>
</evidence>
<feature type="region of interest" description="Disordered" evidence="2">
    <location>
        <begin position="411"/>
        <end position="520"/>
    </location>
</feature>
<evidence type="ECO:0008006" key="5">
    <source>
        <dbReference type="Google" id="ProtNLM"/>
    </source>
</evidence>
<dbReference type="AlphaFoldDB" id="A0A0B4GJ31"/>
<dbReference type="GO" id="GO:0008270">
    <property type="term" value="F:zinc ion binding"/>
    <property type="evidence" value="ECO:0007669"/>
    <property type="project" value="InterPro"/>
</dbReference>
<dbReference type="GO" id="GO:0000981">
    <property type="term" value="F:DNA-binding transcription factor activity, RNA polymerase II-specific"/>
    <property type="evidence" value="ECO:0007669"/>
    <property type="project" value="InterPro"/>
</dbReference>
<name>A0A0B4GJ31_METGA</name>